<protein>
    <submittedName>
        <fullName evidence="4">DUF3971 domain-containing protein</fullName>
    </submittedName>
</protein>
<dbReference type="Proteomes" id="UP001064087">
    <property type="component" value="Chromosome"/>
</dbReference>
<gene>
    <name evidence="4" type="ORF">N7U68_01990</name>
</gene>
<keyword evidence="2" id="KW-1133">Transmembrane helix</keyword>
<evidence type="ECO:0000256" key="1">
    <source>
        <dbReference type="SAM" id="MobiDB-lite"/>
    </source>
</evidence>
<feature type="transmembrane region" description="Helical" evidence="2">
    <location>
        <begin position="29"/>
        <end position="52"/>
    </location>
</feature>
<organism evidence="4 5">
    <name type="scientific">Roseovarius pelagicus</name>
    <dbReference type="NCBI Taxonomy" id="2980108"/>
    <lineage>
        <taxon>Bacteria</taxon>
        <taxon>Pseudomonadati</taxon>
        <taxon>Pseudomonadota</taxon>
        <taxon>Alphaproteobacteria</taxon>
        <taxon>Rhodobacterales</taxon>
        <taxon>Roseobacteraceae</taxon>
        <taxon>Roseovarius</taxon>
    </lineage>
</organism>
<dbReference type="RefSeq" id="WP_263048066.1">
    <property type="nucleotide sequence ID" value="NZ_CP106738.1"/>
</dbReference>
<evidence type="ECO:0000256" key="2">
    <source>
        <dbReference type="SAM" id="Phobius"/>
    </source>
</evidence>
<name>A0ABY6DBE7_9RHOB</name>
<feature type="compositionally biased region" description="Polar residues" evidence="1">
    <location>
        <begin position="1"/>
        <end position="11"/>
    </location>
</feature>
<accession>A0ABY6DBE7</accession>
<keyword evidence="2" id="KW-0472">Membrane</keyword>
<dbReference type="Pfam" id="PF13116">
    <property type="entry name" value="YhdP"/>
    <property type="match status" value="1"/>
</dbReference>
<dbReference type="PANTHER" id="PTHR30441">
    <property type="entry name" value="DUF748 DOMAIN-CONTAINING PROTEIN"/>
    <property type="match status" value="1"/>
</dbReference>
<reference evidence="4" key="1">
    <citation type="submission" date="2022-10" db="EMBL/GenBank/DDBJ databases">
        <title>Roseovarius pelagicus sp. nov., isolated from Arctic seawater.</title>
        <authorList>
            <person name="Hong Y.W."/>
            <person name="Hwang C.Y."/>
        </authorList>
    </citation>
    <scope>NUCLEOTIDE SEQUENCE</scope>
    <source>
        <strain evidence="4">HL-MP18</strain>
    </source>
</reference>
<dbReference type="InterPro" id="IPR052894">
    <property type="entry name" value="AsmA-related"/>
</dbReference>
<dbReference type="PANTHER" id="PTHR30441:SF8">
    <property type="entry name" value="DUF748 DOMAIN-CONTAINING PROTEIN"/>
    <property type="match status" value="1"/>
</dbReference>
<keyword evidence="5" id="KW-1185">Reference proteome</keyword>
<evidence type="ECO:0000313" key="5">
    <source>
        <dbReference type="Proteomes" id="UP001064087"/>
    </source>
</evidence>
<evidence type="ECO:0000259" key="3">
    <source>
        <dbReference type="Pfam" id="PF13116"/>
    </source>
</evidence>
<sequence>MSTTEINNANADDTRHLRRQHRRRRRRKVGLWSLVSMAAVAGLAVLLMLSYLGTPITVPDWLRARVTERINENTGEVQVELGQMVVVIEEGWKPRLSLRDVVLRGPDGAHLANLTELGGRVAMRPLFRGELQPGSIRVSGVQLTLRRDKSGTVDVALGGPEAAGAGARGSAGITAIISQIDDALQRPELLSLSRISADNLTLRYEDARAGRAWNIDGGQIALTRDEDDLRIRGNFALLGARAYATTLEMNYASRIGDNRAEFGVNIEDAPSEDIAGQSPALAWLGALDAPISGALRVAVEEDGTLGPLNATLQIGAGVLQPTEATKPIAFSSARSYFTYDPNTQTMRFESLSISSKWVTARAEGTAFLVGARDGWPTELQAQMRVTGITADPADLYPEPILIDAATMDMRLQMEPFHLSLGQLSLSDQGQQLILSGDLKAEEAGWYLALDGRMDGLGHDRLLELWPESTSGKTRDWIAENVTAARLSNIQLAVRSKPKHRPDLFLGFDYDGLNTRFIKEMPPITGANGHASLYDGRFVIQAEKGRVKASQGGYIDIAGTSFVVPDVWRKDSIAEVALETESTITAALALLDEKPFEFLSKQDKPVTLADGRARLSGQLKFPLEKKVGPDDVDFDIAGDLSEVRSSALVPGRVLSAAALTVNANNETLEIGGDGLLGQVPFTGRWRSPMGPEGKGKSRLTGTIEISERFADEFGVGLPPGSLSGQGRGDITVDLNRDGTGNFALSSDMSGVGLQLAQLDWSLAKAARGQLELRGRLGTPPQIDLIEMDAPGLRARGSIQLRPGGALDRALFSRVEVGRWLDAPVELVGRGVGLSPAVLVDSGTIDLRQTTLSGGRDASQKQGAPISLNLDRLQISDGMALTNFSAKLDTSNGTEGTFSGRVNGATAITGRVVPQGGRSAFRIRSDNAGGVLDAAGLLKKARGGDLELILTPASAAGTYDGQLEAENVWLTDAPALAALLSSLSVVGLLEQMSGNGILFNQVDARFQLSPDRLTLLSSSAVGASMGISMDGYYFMENNQMDMQGVVSPLYLVNQVGGVFTRQGEGLVGMNYKLKGPATAPRVHVNPLSILTPGMFREILRRSPPTVAREQTDGVSGTPEPEQRSAPQLNNRRDR</sequence>
<evidence type="ECO:0000313" key="4">
    <source>
        <dbReference type="EMBL" id="UXX83477.1"/>
    </source>
</evidence>
<feature type="region of interest" description="Disordered" evidence="1">
    <location>
        <begin position="1099"/>
        <end position="1132"/>
    </location>
</feature>
<feature type="compositionally biased region" description="Polar residues" evidence="1">
    <location>
        <begin position="1122"/>
        <end position="1132"/>
    </location>
</feature>
<feature type="region of interest" description="Disordered" evidence="1">
    <location>
        <begin position="1"/>
        <end position="22"/>
    </location>
</feature>
<dbReference type="EMBL" id="CP106738">
    <property type="protein sequence ID" value="UXX83477.1"/>
    <property type="molecule type" value="Genomic_DNA"/>
</dbReference>
<dbReference type="InterPro" id="IPR025263">
    <property type="entry name" value="YhdP_central"/>
</dbReference>
<feature type="domain" description="YhdP central" evidence="3">
    <location>
        <begin position="319"/>
        <end position="783"/>
    </location>
</feature>
<proteinExistence type="predicted"/>
<keyword evidence="2" id="KW-0812">Transmembrane</keyword>